<evidence type="ECO:0000313" key="3">
    <source>
        <dbReference type="EMBL" id="ETY73481.1"/>
    </source>
</evidence>
<dbReference type="SUPFAM" id="SSF47413">
    <property type="entry name" value="lambda repressor-like DNA-binding domains"/>
    <property type="match status" value="1"/>
</dbReference>
<dbReference type="AlphaFoldDB" id="W6T5V8"/>
<keyword evidence="1" id="KW-1133">Transmembrane helix</keyword>
<dbReference type="InterPro" id="IPR001387">
    <property type="entry name" value="Cro/C1-type_HTH"/>
</dbReference>
<protein>
    <submittedName>
        <fullName evidence="3">XRE family transcriptional regulator</fullName>
    </submittedName>
</protein>
<dbReference type="Proteomes" id="UP000019247">
    <property type="component" value="Unassembled WGS sequence"/>
</dbReference>
<evidence type="ECO:0000256" key="1">
    <source>
        <dbReference type="SAM" id="Phobius"/>
    </source>
</evidence>
<dbReference type="GO" id="GO:0003677">
    <property type="term" value="F:DNA binding"/>
    <property type="evidence" value="ECO:0007669"/>
    <property type="project" value="InterPro"/>
</dbReference>
<dbReference type="PATRIC" id="fig|1400520.3.peg.2381"/>
<dbReference type="eggNOG" id="COG1813">
    <property type="taxonomic scope" value="Bacteria"/>
</dbReference>
<feature type="domain" description="HTH cro/C1-type" evidence="2">
    <location>
        <begin position="84"/>
        <end position="140"/>
    </location>
</feature>
<dbReference type="Pfam" id="PF01381">
    <property type="entry name" value="HTH_3"/>
    <property type="match status" value="1"/>
</dbReference>
<feature type="transmembrane region" description="Helical" evidence="1">
    <location>
        <begin position="21"/>
        <end position="39"/>
    </location>
</feature>
<proteinExistence type="predicted"/>
<dbReference type="Gene3D" id="1.10.260.40">
    <property type="entry name" value="lambda repressor-like DNA-binding domains"/>
    <property type="match status" value="1"/>
</dbReference>
<dbReference type="STRING" id="1400520.LFAB_12190"/>
<dbReference type="PROSITE" id="PS50943">
    <property type="entry name" value="HTH_CROC1"/>
    <property type="match status" value="1"/>
</dbReference>
<dbReference type="HOGENOM" id="CLU_1784403_0_0_9"/>
<name>W6T5V8_9LACO</name>
<dbReference type="SMART" id="SM00530">
    <property type="entry name" value="HTH_XRE"/>
    <property type="match status" value="1"/>
</dbReference>
<sequence length="145" mass="16384">MNSYNKWNFSKRLAIFVMVKRFLVVNIVDLWLPLAIVIAEKCRIKEVIDMSKIDEYASRRRQDDAQFAQAAQLANINLVVAVQVRALREQLGLTQRAFAQLIHKPQSTVARLETGAMNASTKLLSEIALATNQQVTIEFSPLVKA</sequence>
<keyword evidence="1" id="KW-0812">Transmembrane</keyword>
<dbReference type="CDD" id="cd00093">
    <property type="entry name" value="HTH_XRE"/>
    <property type="match status" value="1"/>
</dbReference>
<evidence type="ECO:0000313" key="4">
    <source>
        <dbReference type="Proteomes" id="UP000019247"/>
    </source>
</evidence>
<organism evidence="3 4">
    <name type="scientific">Lactiplantibacillus fabifermentans T30PCM01</name>
    <dbReference type="NCBI Taxonomy" id="1400520"/>
    <lineage>
        <taxon>Bacteria</taxon>
        <taxon>Bacillati</taxon>
        <taxon>Bacillota</taxon>
        <taxon>Bacilli</taxon>
        <taxon>Lactobacillales</taxon>
        <taxon>Lactobacillaceae</taxon>
        <taxon>Lactiplantibacillus</taxon>
    </lineage>
</organism>
<comment type="caution">
    <text evidence="3">The sequence shown here is derived from an EMBL/GenBank/DDBJ whole genome shotgun (WGS) entry which is preliminary data.</text>
</comment>
<dbReference type="EMBL" id="AWWK01000058">
    <property type="protein sequence ID" value="ETY73481.1"/>
    <property type="molecule type" value="Genomic_DNA"/>
</dbReference>
<evidence type="ECO:0000259" key="2">
    <source>
        <dbReference type="PROSITE" id="PS50943"/>
    </source>
</evidence>
<keyword evidence="1" id="KW-0472">Membrane</keyword>
<reference evidence="3 4" key="1">
    <citation type="journal article" date="2014" name="Genome Announc.">
        <title>Genome Sequence of Lactobacillus fabifermentans Strain T30PCM01, Isolated from Fermenting Grape Marc.</title>
        <authorList>
            <person name="Treu L."/>
            <person name="Vendramin V."/>
            <person name="Bovo B."/>
            <person name="Giacomini A."/>
            <person name="Corich V."/>
            <person name="Campanaro S."/>
        </authorList>
    </citation>
    <scope>NUCLEOTIDE SEQUENCE [LARGE SCALE GENOMIC DNA]</scope>
    <source>
        <strain evidence="3 4">T30PCM01</strain>
    </source>
</reference>
<gene>
    <name evidence="3" type="ORF">LFAB_12190</name>
</gene>
<accession>W6T5V8</accession>
<dbReference type="InterPro" id="IPR010982">
    <property type="entry name" value="Lambda_DNA-bd_dom_sf"/>
</dbReference>